<name>A0A1Z4LL84_9CYAN</name>
<gene>
    <name evidence="2" type="ORF">NIES267_14790</name>
</gene>
<dbReference type="EMBL" id="AP018227">
    <property type="protein sequence ID" value="BAY82001.1"/>
    <property type="molecule type" value="Genomic_DNA"/>
</dbReference>
<dbReference type="InterPro" id="IPR037401">
    <property type="entry name" value="SnoaL-like"/>
</dbReference>
<evidence type="ECO:0000313" key="3">
    <source>
        <dbReference type="Proteomes" id="UP000218418"/>
    </source>
</evidence>
<dbReference type="Pfam" id="PF12680">
    <property type="entry name" value="SnoaL_2"/>
    <property type="match status" value="1"/>
</dbReference>
<organism evidence="2 3">
    <name type="scientific">Calothrix parasitica NIES-267</name>
    <dbReference type="NCBI Taxonomy" id="1973488"/>
    <lineage>
        <taxon>Bacteria</taxon>
        <taxon>Bacillati</taxon>
        <taxon>Cyanobacteriota</taxon>
        <taxon>Cyanophyceae</taxon>
        <taxon>Nostocales</taxon>
        <taxon>Calotrichaceae</taxon>
        <taxon>Calothrix</taxon>
    </lineage>
</organism>
<evidence type="ECO:0000259" key="1">
    <source>
        <dbReference type="Pfam" id="PF12680"/>
    </source>
</evidence>
<dbReference type="OrthoDB" id="1353852at2"/>
<proteinExistence type="predicted"/>
<reference evidence="2 3" key="1">
    <citation type="submission" date="2017-06" db="EMBL/GenBank/DDBJ databases">
        <title>Genome sequencing of cyanobaciteial culture collection at National Institute for Environmental Studies (NIES).</title>
        <authorList>
            <person name="Hirose Y."/>
            <person name="Shimura Y."/>
            <person name="Fujisawa T."/>
            <person name="Nakamura Y."/>
            <person name="Kawachi M."/>
        </authorList>
    </citation>
    <scope>NUCLEOTIDE SEQUENCE [LARGE SCALE GENOMIC DNA]</scope>
    <source>
        <strain evidence="2 3">NIES-267</strain>
    </source>
</reference>
<dbReference type="AlphaFoldDB" id="A0A1Z4LL84"/>
<dbReference type="Gene3D" id="3.10.450.50">
    <property type="match status" value="1"/>
</dbReference>
<protein>
    <recommendedName>
        <fullName evidence="1">SnoaL-like domain-containing protein</fullName>
    </recommendedName>
</protein>
<evidence type="ECO:0000313" key="2">
    <source>
        <dbReference type="EMBL" id="BAY82001.1"/>
    </source>
</evidence>
<dbReference type="SUPFAM" id="SSF54427">
    <property type="entry name" value="NTF2-like"/>
    <property type="match status" value="1"/>
</dbReference>
<dbReference type="InterPro" id="IPR032710">
    <property type="entry name" value="NTF2-like_dom_sf"/>
</dbReference>
<keyword evidence="3" id="KW-1185">Reference proteome</keyword>
<feature type="domain" description="SnoaL-like" evidence="1">
    <location>
        <begin position="13"/>
        <end position="113"/>
    </location>
</feature>
<accession>A0A1Z4LL84</accession>
<sequence>MVMIMSSNQQFLQNLYDAFNNREIETIISFMRPDVKWANGVEGGFVYGRDAVREYWSNQSKDIQVELETLKFETDEKNRNVVTVHQVIKDLQGNLLADATIQQIFTIEDGLISLYEIGETETIQEMIQKGRTSEK</sequence>
<dbReference type="Proteomes" id="UP000218418">
    <property type="component" value="Chromosome"/>
</dbReference>